<keyword evidence="1" id="KW-1133">Transmembrane helix</keyword>
<proteinExistence type="predicted"/>
<name>A0ABS8WUU7_DATST</name>
<evidence type="ECO:0000313" key="3">
    <source>
        <dbReference type="Proteomes" id="UP000823775"/>
    </source>
</evidence>
<protein>
    <submittedName>
        <fullName evidence="2">Uncharacterized protein</fullName>
    </submittedName>
</protein>
<dbReference type="Proteomes" id="UP000823775">
    <property type="component" value="Unassembled WGS sequence"/>
</dbReference>
<keyword evidence="3" id="KW-1185">Reference proteome</keyword>
<accession>A0ABS8WUU7</accession>
<feature type="transmembrane region" description="Helical" evidence="1">
    <location>
        <begin position="21"/>
        <end position="43"/>
    </location>
</feature>
<organism evidence="2 3">
    <name type="scientific">Datura stramonium</name>
    <name type="common">Jimsonweed</name>
    <name type="synonym">Common thornapple</name>
    <dbReference type="NCBI Taxonomy" id="4076"/>
    <lineage>
        <taxon>Eukaryota</taxon>
        <taxon>Viridiplantae</taxon>
        <taxon>Streptophyta</taxon>
        <taxon>Embryophyta</taxon>
        <taxon>Tracheophyta</taxon>
        <taxon>Spermatophyta</taxon>
        <taxon>Magnoliopsida</taxon>
        <taxon>eudicotyledons</taxon>
        <taxon>Gunneridae</taxon>
        <taxon>Pentapetalae</taxon>
        <taxon>asterids</taxon>
        <taxon>lamiids</taxon>
        <taxon>Solanales</taxon>
        <taxon>Solanaceae</taxon>
        <taxon>Solanoideae</taxon>
        <taxon>Datureae</taxon>
        <taxon>Datura</taxon>
    </lineage>
</organism>
<dbReference type="EMBL" id="JACEIK010010669">
    <property type="protein sequence ID" value="MCE3215279.1"/>
    <property type="molecule type" value="Genomic_DNA"/>
</dbReference>
<evidence type="ECO:0000313" key="2">
    <source>
        <dbReference type="EMBL" id="MCE3215279.1"/>
    </source>
</evidence>
<keyword evidence="1" id="KW-0472">Membrane</keyword>
<gene>
    <name evidence="2" type="ORF">HAX54_001668</name>
</gene>
<feature type="non-terminal residue" evidence="2">
    <location>
        <position position="52"/>
    </location>
</feature>
<comment type="caution">
    <text evidence="2">The sequence shown here is derived from an EMBL/GenBank/DDBJ whole genome shotgun (WGS) entry which is preliminary data.</text>
</comment>
<keyword evidence="1" id="KW-0812">Transmembrane</keyword>
<reference evidence="2 3" key="1">
    <citation type="journal article" date="2021" name="BMC Genomics">
        <title>Datura genome reveals duplications of psychoactive alkaloid biosynthetic genes and high mutation rate following tissue culture.</title>
        <authorList>
            <person name="Rajewski A."/>
            <person name="Carter-House D."/>
            <person name="Stajich J."/>
            <person name="Litt A."/>
        </authorList>
    </citation>
    <scope>NUCLEOTIDE SEQUENCE [LARGE SCALE GENOMIC DNA]</scope>
    <source>
        <strain evidence="2">AR-01</strain>
    </source>
</reference>
<sequence length="52" mass="5794">IAKVTRGSAITYNAMMVSVTLSLWVVKAYKVMAAFGIVTLMIMDSYKDMLIF</sequence>
<evidence type="ECO:0000256" key="1">
    <source>
        <dbReference type="SAM" id="Phobius"/>
    </source>
</evidence>
<feature type="non-terminal residue" evidence="2">
    <location>
        <position position="1"/>
    </location>
</feature>